<dbReference type="EMBL" id="VHII01000002">
    <property type="protein sequence ID" value="KAF1393438.1"/>
    <property type="molecule type" value="Genomic_DNA"/>
</dbReference>
<protein>
    <recommendedName>
        <fullName evidence="1">PiggyBac transposable element-derived protein domain-containing protein</fullName>
    </recommendedName>
</protein>
<dbReference type="AlphaFoldDB" id="A0A6A5FJG8"/>
<feature type="domain" description="PiggyBac transposable element-derived protein" evidence="1">
    <location>
        <begin position="1"/>
        <end position="220"/>
    </location>
</feature>
<evidence type="ECO:0000313" key="3">
    <source>
        <dbReference type="Proteomes" id="UP000465112"/>
    </source>
</evidence>
<reference evidence="2 3" key="1">
    <citation type="submission" date="2019-06" db="EMBL/GenBank/DDBJ databases">
        <title>A chromosome-scale genome assembly of the European perch, Perca fluviatilis.</title>
        <authorList>
            <person name="Roques C."/>
            <person name="Zahm M."/>
            <person name="Cabau C."/>
            <person name="Klopp C."/>
            <person name="Bouchez O."/>
            <person name="Donnadieu C."/>
            <person name="Kuhl H."/>
            <person name="Gislard M."/>
            <person name="Guendouz S."/>
            <person name="Journot L."/>
            <person name="Haffray P."/>
            <person name="Bestin A."/>
            <person name="Morvezen R."/>
            <person name="Feron R."/>
            <person name="Wen M."/>
            <person name="Jouanno E."/>
            <person name="Herpin A."/>
            <person name="Schartl M."/>
            <person name="Postlethwait J."/>
            <person name="Schaerlinger B."/>
            <person name="Chardard D."/>
            <person name="Lecocq T."/>
            <person name="Poncet C."/>
            <person name="Jaffrelo L."/>
            <person name="Lampietro C."/>
            <person name="Guiguen Y."/>
        </authorList>
    </citation>
    <scope>NUCLEOTIDE SEQUENCE [LARGE SCALE GENOMIC DNA]</scope>
    <source>
        <tissue evidence="2">Blood</tissue>
    </source>
</reference>
<proteinExistence type="predicted"/>
<gene>
    <name evidence="2" type="ORF">PFLUV_G00015700</name>
</gene>
<dbReference type="PANTHER" id="PTHR46599">
    <property type="entry name" value="PIGGYBAC TRANSPOSABLE ELEMENT-DERIVED PROTEIN 4"/>
    <property type="match status" value="1"/>
</dbReference>
<dbReference type="PANTHER" id="PTHR46599:SF3">
    <property type="entry name" value="PIGGYBAC TRANSPOSABLE ELEMENT-DERIVED PROTEIN 4"/>
    <property type="match status" value="1"/>
</dbReference>
<comment type="caution">
    <text evidence="2">The sequence shown here is derived from an EMBL/GenBank/DDBJ whole genome shotgun (WGS) entry which is preliminary data.</text>
</comment>
<dbReference type="InterPro" id="IPR029526">
    <property type="entry name" value="PGBD"/>
</dbReference>
<sequence length="354" mass="39977">MTGKKFLRISQSLHLSSSVGDAANDERRGTGAYDRLGKIKPLYEEMRDSCRRNYHPGQEIAIDERMVASKARTGLKQYMKNKPVRWGYKLFVLADSRNGYTWDFFVYEGKCQGNSGKGLSYEAVMELIDVQLLGTGYKVFVDNFYTSPILFCDLLLKSIWACGTIRTNRIGFPRSKVNILVSKSPLGSIRWIRNGSLLFVQWRDTRDVFLCSTLHRARPEDTVQRRIKGADGQWQLKERLSSTSGEGLQPVHGWSGPLRCPHRVLQSPAKDPTVVQDSVLPLHGHRNVSAFLLQKDLAIGKGEVPLHQKAFREPLAVELAEAGLPPQPHRTTSCSTWSTSQPSVYQWAQHCWSA</sequence>
<accession>A0A6A5FJG8</accession>
<keyword evidence="3" id="KW-1185">Reference proteome</keyword>
<evidence type="ECO:0000313" key="2">
    <source>
        <dbReference type="EMBL" id="KAF1393438.1"/>
    </source>
</evidence>
<dbReference type="Pfam" id="PF13843">
    <property type="entry name" value="DDE_Tnp_1_7"/>
    <property type="match status" value="1"/>
</dbReference>
<evidence type="ECO:0000259" key="1">
    <source>
        <dbReference type="Pfam" id="PF13843"/>
    </source>
</evidence>
<name>A0A6A5FJG8_PERFL</name>
<organism evidence="2 3">
    <name type="scientific">Perca fluviatilis</name>
    <name type="common">European perch</name>
    <dbReference type="NCBI Taxonomy" id="8168"/>
    <lineage>
        <taxon>Eukaryota</taxon>
        <taxon>Metazoa</taxon>
        <taxon>Chordata</taxon>
        <taxon>Craniata</taxon>
        <taxon>Vertebrata</taxon>
        <taxon>Euteleostomi</taxon>
        <taxon>Actinopterygii</taxon>
        <taxon>Neopterygii</taxon>
        <taxon>Teleostei</taxon>
        <taxon>Neoteleostei</taxon>
        <taxon>Acanthomorphata</taxon>
        <taxon>Eupercaria</taxon>
        <taxon>Perciformes</taxon>
        <taxon>Percoidei</taxon>
        <taxon>Percidae</taxon>
        <taxon>Percinae</taxon>
        <taxon>Perca</taxon>
    </lineage>
</organism>
<dbReference type="Proteomes" id="UP000465112">
    <property type="component" value="Chromosome 2"/>
</dbReference>